<name>A0A545T105_9GAMM</name>
<gene>
    <name evidence="2" type="ORF">FLL45_21450</name>
</gene>
<dbReference type="AlphaFoldDB" id="A0A545T105"/>
<comment type="caution">
    <text evidence="2">The sequence shown here is derived from an EMBL/GenBank/DDBJ whole genome shotgun (WGS) entry which is preliminary data.</text>
</comment>
<dbReference type="InterPro" id="IPR004323">
    <property type="entry name" value="Ion_tolerance_CutA"/>
</dbReference>
<reference evidence="2 3" key="1">
    <citation type="submission" date="2019-06" db="EMBL/GenBank/DDBJ databases">
        <title>Draft genome of Aliikangiella marina GYP-15.</title>
        <authorList>
            <person name="Wang G."/>
        </authorList>
    </citation>
    <scope>NUCLEOTIDE SEQUENCE [LARGE SCALE GENOMIC DNA]</scope>
    <source>
        <strain evidence="2 3">GYP-15</strain>
    </source>
</reference>
<dbReference type="SUPFAM" id="SSF54913">
    <property type="entry name" value="GlnB-like"/>
    <property type="match status" value="1"/>
</dbReference>
<protein>
    <submittedName>
        <fullName evidence="2">Divalent-cation tolerance protein CutA</fullName>
    </submittedName>
</protein>
<dbReference type="InterPro" id="IPR015867">
    <property type="entry name" value="N-reg_PII/ATP_PRibTrfase_C"/>
</dbReference>
<dbReference type="EMBL" id="VIKR01000007">
    <property type="protein sequence ID" value="TQV70897.1"/>
    <property type="molecule type" value="Genomic_DNA"/>
</dbReference>
<evidence type="ECO:0000256" key="1">
    <source>
        <dbReference type="ARBA" id="ARBA00010169"/>
    </source>
</evidence>
<dbReference type="GO" id="GO:0010038">
    <property type="term" value="P:response to metal ion"/>
    <property type="evidence" value="ECO:0007669"/>
    <property type="project" value="InterPro"/>
</dbReference>
<dbReference type="Pfam" id="PF03091">
    <property type="entry name" value="CutA1"/>
    <property type="match status" value="1"/>
</dbReference>
<evidence type="ECO:0000313" key="2">
    <source>
        <dbReference type="EMBL" id="TQV70897.1"/>
    </source>
</evidence>
<dbReference type="OrthoDB" id="37622at2"/>
<dbReference type="Gene3D" id="3.30.70.120">
    <property type="match status" value="1"/>
</dbReference>
<evidence type="ECO:0000313" key="3">
    <source>
        <dbReference type="Proteomes" id="UP000317839"/>
    </source>
</evidence>
<accession>A0A545T105</accession>
<comment type="similarity">
    <text evidence="1">Belongs to the CutA family.</text>
</comment>
<sequence length="110" mass="12488">MSHSESSDYKLCLTTVDNKSVAKEIALSLVQQKLVACVNVCSNLTSFYQWEGEIVEDREFLLLMKTSSLKIDELSAKLAEVHPYEVPEFIVLPIESGSQEYLDWISRSLE</sequence>
<keyword evidence="3" id="KW-1185">Reference proteome</keyword>
<dbReference type="InterPro" id="IPR011322">
    <property type="entry name" value="N-reg_PII-like_a/b"/>
</dbReference>
<dbReference type="GO" id="GO:0005507">
    <property type="term" value="F:copper ion binding"/>
    <property type="evidence" value="ECO:0007669"/>
    <property type="project" value="TreeGrafter"/>
</dbReference>
<dbReference type="Proteomes" id="UP000317839">
    <property type="component" value="Unassembled WGS sequence"/>
</dbReference>
<dbReference type="RefSeq" id="WP_142944115.1">
    <property type="nucleotide sequence ID" value="NZ_VIKR01000007.1"/>
</dbReference>
<proteinExistence type="inferred from homology"/>
<organism evidence="2 3">
    <name type="scientific">Aliikangiella marina</name>
    <dbReference type="NCBI Taxonomy" id="1712262"/>
    <lineage>
        <taxon>Bacteria</taxon>
        <taxon>Pseudomonadati</taxon>
        <taxon>Pseudomonadota</taxon>
        <taxon>Gammaproteobacteria</taxon>
        <taxon>Oceanospirillales</taxon>
        <taxon>Pleioneaceae</taxon>
        <taxon>Aliikangiella</taxon>
    </lineage>
</organism>
<dbReference type="PANTHER" id="PTHR23419:SF8">
    <property type="entry name" value="FI09726P"/>
    <property type="match status" value="1"/>
</dbReference>
<dbReference type="PANTHER" id="PTHR23419">
    <property type="entry name" value="DIVALENT CATION TOLERANCE CUTA-RELATED"/>
    <property type="match status" value="1"/>
</dbReference>